<evidence type="ECO:0000256" key="1">
    <source>
        <dbReference type="ARBA" id="ARBA00005045"/>
    </source>
</evidence>
<evidence type="ECO:0000256" key="8">
    <source>
        <dbReference type="SAM" id="Coils"/>
    </source>
</evidence>
<evidence type="ECO:0000256" key="7">
    <source>
        <dbReference type="ARBA" id="ARBA00048823"/>
    </source>
</evidence>
<evidence type="ECO:0000313" key="10">
    <source>
        <dbReference type="EMBL" id="CAD7253332.1"/>
    </source>
</evidence>
<dbReference type="GO" id="GO:0006412">
    <property type="term" value="P:translation"/>
    <property type="evidence" value="ECO:0007669"/>
    <property type="project" value="UniProtKB-KW"/>
</dbReference>
<feature type="non-terminal residue" evidence="10">
    <location>
        <position position="1"/>
    </location>
</feature>
<dbReference type="Proteomes" id="UP000677054">
    <property type="component" value="Unassembled WGS sequence"/>
</dbReference>
<dbReference type="SUPFAM" id="SSF55681">
    <property type="entry name" value="Class II aaRS and biotin synthetases"/>
    <property type="match status" value="1"/>
</dbReference>
<comment type="catalytic activity">
    <reaction evidence="7">
        <text>tRNA(Ser) + L-serine + ATP = L-seryl-tRNA(Ser) + AMP + diphosphate + H(+)</text>
        <dbReference type="Rhea" id="RHEA:12292"/>
        <dbReference type="Rhea" id="RHEA-COMP:9669"/>
        <dbReference type="Rhea" id="RHEA-COMP:9703"/>
        <dbReference type="ChEBI" id="CHEBI:15378"/>
        <dbReference type="ChEBI" id="CHEBI:30616"/>
        <dbReference type="ChEBI" id="CHEBI:33019"/>
        <dbReference type="ChEBI" id="CHEBI:33384"/>
        <dbReference type="ChEBI" id="CHEBI:78442"/>
        <dbReference type="ChEBI" id="CHEBI:78533"/>
        <dbReference type="ChEBI" id="CHEBI:456215"/>
        <dbReference type="EC" id="6.1.1.11"/>
    </reaction>
</comment>
<sequence>RITLDKETVIQRLYTRGLTDAKDQIQAIWTLDTTKLSMQVQLETLAAKLNKLNKEIGGALQQQGETETLLSKKQEINGLKVAAKDLAQKLKEQEMILLEKLYQLPNLPDESVPFGIHAGDNQILYQTPTLPTIVPDGLAHWDLIKKYDLVNFELGNKITGAGFPIYKGKEKATEAGYIEIQPPILVNETSAYATGQLPDKGQMYHVTREGLYLIPTAELYLIPT</sequence>
<dbReference type="EMBL" id="CAJPEV010005670">
    <property type="protein sequence ID" value="CAG0903396.1"/>
    <property type="molecule type" value="Genomic_DNA"/>
</dbReference>
<dbReference type="PANTHER" id="PTHR43697:SF1">
    <property type="entry name" value="SERINE--TRNA LIGASE"/>
    <property type="match status" value="1"/>
</dbReference>
<dbReference type="EMBL" id="LR905187">
    <property type="protein sequence ID" value="CAD7253332.1"/>
    <property type="molecule type" value="Genomic_DNA"/>
</dbReference>
<dbReference type="AlphaFoldDB" id="A0A7R9AFK4"/>
<feature type="domain" description="Serine-tRNA synthetase type1 N-terminal" evidence="9">
    <location>
        <begin position="5"/>
        <end position="108"/>
    </location>
</feature>
<evidence type="ECO:0000256" key="2">
    <source>
        <dbReference type="ARBA" id="ARBA00010728"/>
    </source>
</evidence>
<keyword evidence="8" id="KW-0175">Coiled coil</keyword>
<accession>A0A7R9AFK4</accession>
<comment type="catalytic activity">
    <reaction evidence="6">
        <text>tRNA(Sec) + L-serine + ATP = L-seryl-tRNA(Sec) + AMP + diphosphate + H(+)</text>
        <dbReference type="Rhea" id="RHEA:42580"/>
        <dbReference type="Rhea" id="RHEA-COMP:9742"/>
        <dbReference type="Rhea" id="RHEA-COMP:10128"/>
        <dbReference type="ChEBI" id="CHEBI:15378"/>
        <dbReference type="ChEBI" id="CHEBI:30616"/>
        <dbReference type="ChEBI" id="CHEBI:33019"/>
        <dbReference type="ChEBI" id="CHEBI:33384"/>
        <dbReference type="ChEBI" id="CHEBI:78442"/>
        <dbReference type="ChEBI" id="CHEBI:78533"/>
        <dbReference type="ChEBI" id="CHEBI:456215"/>
        <dbReference type="EC" id="6.1.1.11"/>
    </reaction>
</comment>
<evidence type="ECO:0000313" key="11">
    <source>
        <dbReference type="Proteomes" id="UP000677054"/>
    </source>
</evidence>
<feature type="coiled-coil region" evidence="8">
    <location>
        <begin position="35"/>
        <end position="62"/>
    </location>
</feature>
<dbReference type="GO" id="GO:0000166">
    <property type="term" value="F:nucleotide binding"/>
    <property type="evidence" value="ECO:0007669"/>
    <property type="project" value="InterPro"/>
</dbReference>
<dbReference type="Gene3D" id="3.30.930.10">
    <property type="entry name" value="Bira Bifunctional Protein, Domain 2"/>
    <property type="match status" value="1"/>
</dbReference>
<protein>
    <recommendedName>
        <fullName evidence="5">Seryl-tRNA(Ser/Sec) synthetase</fullName>
    </recommendedName>
</protein>
<keyword evidence="4" id="KW-0648">Protein biosynthesis</keyword>
<organism evidence="10">
    <name type="scientific">Darwinula stevensoni</name>
    <dbReference type="NCBI Taxonomy" id="69355"/>
    <lineage>
        <taxon>Eukaryota</taxon>
        <taxon>Metazoa</taxon>
        <taxon>Ecdysozoa</taxon>
        <taxon>Arthropoda</taxon>
        <taxon>Crustacea</taxon>
        <taxon>Oligostraca</taxon>
        <taxon>Ostracoda</taxon>
        <taxon>Podocopa</taxon>
        <taxon>Podocopida</taxon>
        <taxon>Darwinulocopina</taxon>
        <taxon>Darwinuloidea</taxon>
        <taxon>Darwinulidae</taxon>
        <taxon>Darwinula</taxon>
    </lineage>
</organism>
<name>A0A7R9AFK4_9CRUS</name>
<dbReference type="OrthoDB" id="10264585at2759"/>
<dbReference type="Gene3D" id="1.10.287.40">
    <property type="entry name" value="Serine-tRNA synthetase, tRNA binding domain"/>
    <property type="match status" value="1"/>
</dbReference>
<reference evidence="10" key="1">
    <citation type="submission" date="2020-11" db="EMBL/GenBank/DDBJ databases">
        <authorList>
            <person name="Tran Van P."/>
        </authorList>
    </citation>
    <scope>NUCLEOTIDE SEQUENCE</scope>
</reference>
<dbReference type="InterPro" id="IPR042103">
    <property type="entry name" value="SerRS_1_N_sf"/>
</dbReference>
<proteinExistence type="inferred from homology"/>
<evidence type="ECO:0000256" key="6">
    <source>
        <dbReference type="ARBA" id="ARBA00047929"/>
    </source>
</evidence>
<dbReference type="InterPro" id="IPR045864">
    <property type="entry name" value="aa-tRNA-synth_II/BPL/LPL"/>
</dbReference>
<comment type="similarity">
    <text evidence="2">Belongs to the class-II aminoacyl-tRNA synthetase family. Type-1 seryl-tRNA synthetase subfamily.</text>
</comment>
<gene>
    <name evidence="10" type="ORF">DSTB1V02_LOCUS13082</name>
</gene>
<evidence type="ECO:0000259" key="9">
    <source>
        <dbReference type="Pfam" id="PF02403"/>
    </source>
</evidence>
<dbReference type="InterPro" id="IPR015866">
    <property type="entry name" value="Ser-tRNA-synth_1_N"/>
</dbReference>
<dbReference type="SUPFAM" id="SSF46589">
    <property type="entry name" value="tRNA-binding arm"/>
    <property type="match status" value="1"/>
</dbReference>
<evidence type="ECO:0000256" key="5">
    <source>
        <dbReference type="ARBA" id="ARBA00033352"/>
    </source>
</evidence>
<dbReference type="PANTHER" id="PTHR43697">
    <property type="entry name" value="SERYL-TRNA SYNTHETASE"/>
    <property type="match status" value="1"/>
</dbReference>
<keyword evidence="11" id="KW-1185">Reference proteome</keyword>
<comment type="pathway">
    <text evidence="1">Aminoacyl-tRNA biosynthesis; selenocysteinyl-tRNA(Sec) biosynthesis; L-seryl-tRNA(Sec) from L-serine and tRNA(Sec): step 1/1.</text>
</comment>
<evidence type="ECO:0000256" key="4">
    <source>
        <dbReference type="ARBA" id="ARBA00022917"/>
    </source>
</evidence>
<dbReference type="InterPro" id="IPR010978">
    <property type="entry name" value="tRNA-bd_arm"/>
</dbReference>
<keyword evidence="3" id="KW-0963">Cytoplasm</keyword>
<evidence type="ECO:0000256" key="3">
    <source>
        <dbReference type="ARBA" id="ARBA00022490"/>
    </source>
</evidence>
<dbReference type="Pfam" id="PF02403">
    <property type="entry name" value="Seryl_tRNA_N"/>
    <property type="match status" value="1"/>
</dbReference>
<dbReference type="GO" id="GO:0004828">
    <property type="term" value="F:serine-tRNA ligase activity"/>
    <property type="evidence" value="ECO:0007669"/>
    <property type="project" value="UniProtKB-EC"/>
</dbReference>